<keyword evidence="2" id="KW-0687">Ribonucleoprotein</keyword>
<evidence type="ECO:0000256" key="1">
    <source>
        <dbReference type="ARBA" id="ARBA00022980"/>
    </source>
</evidence>
<keyword evidence="1 3" id="KW-0689">Ribosomal protein</keyword>
<accession>A0A8J5ZYU1</accession>
<sequence>MDLLTAYLHGAQAVHNSMLHYRADAKAAIKCNMLDAEQVRAQPATVEASVPEVAYKGQCSSLFSPPVCFSRTALPVYSNIFFTTRQTPASQKQPEPIYSKKTEIQRQTVRAHSVKLLIFSALQVARQLLLQQQQQQQVSGLKSPKRNDKQPALQEHWPVRVLKFAAASGSNPGAGHLTPGTFTNQIQATCREQDLVAADSRTTHQLLPVNLPTTALCHTDSSATEILKRWKRKHRMLAEKGAQEGMGG</sequence>
<gene>
    <name evidence="3" type="ORF">J0S82_002654</name>
</gene>
<dbReference type="GO" id="GO:0015935">
    <property type="term" value="C:small ribosomal subunit"/>
    <property type="evidence" value="ECO:0007669"/>
    <property type="project" value="InterPro"/>
</dbReference>
<dbReference type="SUPFAM" id="SSF52313">
    <property type="entry name" value="Ribosomal protein S2"/>
    <property type="match status" value="1"/>
</dbReference>
<dbReference type="GO" id="GO:0006412">
    <property type="term" value="P:translation"/>
    <property type="evidence" value="ECO:0007669"/>
    <property type="project" value="InterPro"/>
</dbReference>
<dbReference type="OrthoDB" id="414863at2759"/>
<keyword evidence="4" id="KW-1185">Reference proteome</keyword>
<dbReference type="InterPro" id="IPR005707">
    <property type="entry name" value="Ribosomal_uS2_euk/arc"/>
</dbReference>
<dbReference type="InterPro" id="IPR023591">
    <property type="entry name" value="Ribosomal_uS2_flav_dom_sf"/>
</dbReference>
<dbReference type="Gene3D" id="3.40.50.10490">
    <property type="entry name" value="Glucose-6-phosphate isomerase like protein, domain 1"/>
    <property type="match status" value="1"/>
</dbReference>
<organism evidence="3 4">
    <name type="scientific">Galemys pyrenaicus</name>
    <name type="common">Iberian desman</name>
    <name type="synonym">Pyrenean desman</name>
    <dbReference type="NCBI Taxonomy" id="202257"/>
    <lineage>
        <taxon>Eukaryota</taxon>
        <taxon>Metazoa</taxon>
        <taxon>Chordata</taxon>
        <taxon>Craniata</taxon>
        <taxon>Vertebrata</taxon>
        <taxon>Euteleostomi</taxon>
        <taxon>Mammalia</taxon>
        <taxon>Eutheria</taxon>
        <taxon>Laurasiatheria</taxon>
        <taxon>Eulipotyphla</taxon>
        <taxon>Talpidae</taxon>
        <taxon>Galemys</taxon>
    </lineage>
</organism>
<evidence type="ECO:0000313" key="4">
    <source>
        <dbReference type="Proteomes" id="UP000700334"/>
    </source>
</evidence>
<evidence type="ECO:0000256" key="2">
    <source>
        <dbReference type="ARBA" id="ARBA00023274"/>
    </source>
</evidence>
<dbReference type="Proteomes" id="UP000700334">
    <property type="component" value="Unassembled WGS sequence"/>
</dbReference>
<dbReference type="PANTHER" id="PTHR11489">
    <property type="entry name" value="40S RIBOSOMAL PROTEIN SA"/>
    <property type="match status" value="1"/>
</dbReference>
<dbReference type="EMBL" id="JAGFMF010011868">
    <property type="protein sequence ID" value="KAG8510598.1"/>
    <property type="molecule type" value="Genomic_DNA"/>
</dbReference>
<dbReference type="AlphaFoldDB" id="A0A8J5ZYU1"/>
<reference evidence="3" key="1">
    <citation type="journal article" date="2021" name="Evol. Appl.">
        <title>The genome of the Pyrenean desman and the effects of bottlenecks and inbreeding on the genomic landscape of an endangered species.</title>
        <authorList>
            <person name="Escoda L."/>
            <person name="Castresana J."/>
        </authorList>
    </citation>
    <scope>NUCLEOTIDE SEQUENCE</scope>
    <source>
        <strain evidence="3">IBE-C5619</strain>
    </source>
</reference>
<name>A0A8J5ZYU1_GALPY</name>
<protein>
    <submittedName>
        <fullName evidence="3">40S ribosomal protein SA</fullName>
    </submittedName>
</protein>
<dbReference type="GO" id="GO:0003735">
    <property type="term" value="F:structural constituent of ribosome"/>
    <property type="evidence" value="ECO:0007669"/>
    <property type="project" value="InterPro"/>
</dbReference>
<comment type="caution">
    <text evidence="3">The sequence shown here is derived from an EMBL/GenBank/DDBJ whole genome shotgun (WGS) entry which is preliminary data.</text>
</comment>
<evidence type="ECO:0000313" key="3">
    <source>
        <dbReference type="EMBL" id="KAG8510598.1"/>
    </source>
</evidence>
<proteinExistence type="predicted"/>